<name>A0ABD0LNT8_9CAEN</name>
<evidence type="ECO:0000313" key="3">
    <source>
        <dbReference type="Proteomes" id="UP001519460"/>
    </source>
</evidence>
<gene>
    <name evidence="2" type="ORF">BaRGS_00008079</name>
</gene>
<dbReference type="Proteomes" id="UP001519460">
    <property type="component" value="Unassembled WGS sequence"/>
</dbReference>
<evidence type="ECO:0000313" key="2">
    <source>
        <dbReference type="EMBL" id="KAK7500835.1"/>
    </source>
</evidence>
<organism evidence="2 3">
    <name type="scientific">Batillaria attramentaria</name>
    <dbReference type="NCBI Taxonomy" id="370345"/>
    <lineage>
        <taxon>Eukaryota</taxon>
        <taxon>Metazoa</taxon>
        <taxon>Spiralia</taxon>
        <taxon>Lophotrochozoa</taxon>
        <taxon>Mollusca</taxon>
        <taxon>Gastropoda</taxon>
        <taxon>Caenogastropoda</taxon>
        <taxon>Sorbeoconcha</taxon>
        <taxon>Cerithioidea</taxon>
        <taxon>Batillariidae</taxon>
        <taxon>Batillaria</taxon>
    </lineage>
</organism>
<dbReference type="EMBL" id="JACVVK020000035">
    <property type="protein sequence ID" value="KAK7500835.1"/>
    <property type="molecule type" value="Genomic_DNA"/>
</dbReference>
<feature type="compositionally biased region" description="Basic and acidic residues" evidence="1">
    <location>
        <begin position="89"/>
        <end position="106"/>
    </location>
</feature>
<accession>A0ABD0LNT8</accession>
<keyword evidence="3" id="KW-1185">Reference proteome</keyword>
<feature type="compositionally biased region" description="Basic and acidic residues" evidence="1">
    <location>
        <begin position="43"/>
        <end position="55"/>
    </location>
</feature>
<protein>
    <submittedName>
        <fullName evidence="2">Uncharacterized protein</fullName>
    </submittedName>
</protein>
<feature type="region of interest" description="Disordered" evidence="1">
    <location>
        <begin position="43"/>
        <end position="245"/>
    </location>
</feature>
<comment type="caution">
    <text evidence="2">The sequence shown here is derived from an EMBL/GenBank/DDBJ whole genome shotgun (WGS) entry which is preliminary data.</text>
</comment>
<feature type="compositionally biased region" description="Polar residues" evidence="1">
    <location>
        <begin position="201"/>
        <end position="211"/>
    </location>
</feature>
<sequence length="245" mass="27532">MACWSCMKGASRLTELSVSHWKDPWPSLFNQTETLVIKLNEKAQRADETVEDSHDVASTAHDSAKRESLSNSKPKKRKSDNQSVFPDRVVVKKEVKEEKVDYEYEKLVPLSYSSTTNQHETRADEREETPHAADHETPEGAHPQDDNLSVRWDDQTEGEDAETVPGDGGRSPPVESGGRYSEERDRESERQSCIRKGSLSLHPSRSDTAATIKQEPEAIVIDDEDDEQDDRCENSPYWASVASGS</sequence>
<proteinExistence type="predicted"/>
<reference evidence="2 3" key="1">
    <citation type="journal article" date="2023" name="Sci. Data">
        <title>Genome assembly of the Korean intertidal mud-creeper Batillaria attramentaria.</title>
        <authorList>
            <person name="Patra A.K."/>
            <person name="Ho P.T."/>
            <person name="Jun S."/>
            <person name="Lee S.J."/>
            <person name="Kim Y."/>
            <person name="Won Y.J."/>
        </authorList>
    </citation>
    <scope>NUCLEOTIDE SEQUENCE [LARGE SCALE GENOMIC DNA]</scope>
    <source>
        <strain evidence="2">Wonlab-2016</strain>
    </source>
</reference>
<dbReference type="AlphaFoldDB" id="A0ABD0LNT8"/>
<feature type="compositionally biased region" description="Basic and acidic residues" evidence="1">
    <location>
        <begin position="180"/>
        <end position="192"/>
    </location>
</feature>
<feature type="compositionally biased region" description="Acidic residues" evidence="1">
    <location>
        <begin position="220"/>
        <end position="230"/>
    </location>
</feature>
<feature type="compositionally biased region" description="Basic and acidic residues" evidence="1">
    <location>
        <begin position="119"/>
        <end position="145"/>
    </location>
</feature>
<evidence type="ECO:0000256" key="1">
    <source>
        <dbReference type="SAM" id="MobiDB-lite"/>
    </source>
</evidence>